<dbReference type="GO" id="GO:0000976">
    <property type="term" value="F:transcription cis-regulatory region binding"/>
    <property type="evidence" value="ECO:0007669"/>
    <property type="project" value="TreeGrafter"/>
</dbReference>
<evidence type="ECO:0000313" key="5">
    <source>
        <dbReference type="EMBL" id="GEC75994.1"/>
    </source>
</evidence>
<dbReference type="SUPFAM" id="SSF46689">
    <property type="entry name" value="Homeodomain-like"/>
    <property type="match status" value="1"/>
</dbReference>
<accession>A0A4Y4BAC2</accession>
<organism evidence="5 6">
    <name type="scientific">Microbacterium maritypicum</name>
    <name type="common">Microbacterium liquefaciens</name>
    <dbReference type="NCBI Taxonomy" id="33918"/>
    <lineage>
        <taxon>Bacteria</taxon>
        <taxon>Bacillati</taxon>
        <taxon>Actinomycetota</taxon>
        <taxon>Actinomycetes</taxon>
        <taxon>Micrococcales</taxon>
        <taxon>Microbacteriaceae</taxon>
        <taxon>Microbacterium</taxon>
    </lineage>
</organism>
<feature type="domain" description="HTH tetR-type" evidence="4">
    <location>
        <begin position="11"/>
        <end position="71"/>
    </location>
</feature>
<keyword evidence="1 2" id="KW-0238">DNA-binding</keyword>
<proteinExistence type="predicted"/>
<sequence>MPHPRFRALAAEQQSAFLDPAFAEFSAHGLAGSSLNRIIRDAGISKGSLYYYFDDKQDLYGEVLRVHLDRLLDGHRLEISAEQDAEAFWNAVESHATVMMTRLESSPALLSLLGDALSSAAARRDTEDVASSWWWRLIETGRAAGAVRADMPTDLLASMAMGMTLAMDTWLLAQTPADTDHATTLPKLMRMLRGALAPDPAKDYSSSRLPAPAPRPPQ</sequence>
<feature type="DNA-binding region" description="H-T-H motif" evidence="2">
    <location>
        <begin position="34"/>
        <end position="53"/>
    </location>
</feature>
<dbReference type="InterPro" id="IPR023772">
    <property type="entry name" value="DNA-bd_HTH_TetR-type_CS"/>
</dbReference>
<protein>
    <recommendedName>
        <fullName evidence="4">HTH tetR-type domain-containing protein</fullName>
    </recommendedName>
</protein>
<evidence type="ECO:0000259" key="4">
    <source>
        <dbReference type="PROSITE" id="PS50977"/>
    </source>
</evidence>
<dbReference type="Pfam" id="PF00440">
    <property type="entry name" value="TetR_N"/>
    <property type="match status" value="1"/>
</dbReference>
<dbReference type="PRINTS" id="PR00455">
    <property type="entry name" value="HTHTETR"/>
</dbReference>
<feature type="region of interest" description="Disordered" evidence="3">
    <location>
        <begin position="198"/>
        <end position="218"/>
    </location>
</feature>
<dbReference type="InterPro" id="IPR009057">
    <property type="entry name" value="Homeodomain-like_sf"/>
</dbReference>
<dbReference type="InterPro" id="IPR036271">
    <property type="entry name" value="Tet_transcr_reg_TetR-rel_C_sf"/>
</dbReference>
<dbReference type="Gene3D" id="1.10.357.10">
    <property type="entry name" value="Tetracycline Repressor, domain 2"/>
    <property type="match status" value="1"/>
</dbReference>
<dbReference type="GO" id="GO:0003700">
    <property type="term" value="F:DNA-binding transcription factor activity"/>
    <property type="evidence" value="ECO:0007669"/>
    <property type="project" value="TreeGrafter"/>
</dbReference>
<dbReference type="AlphaFoldDB" id="A0A4Y4BAC2"/>
<dbReference type="RefSeq" id="WP_141386899.1">
    <property type="nucleotide sequence ID" value="NZ_BJNQ01000013.1"/>
</dbReference>
<dbReference type="InterPro" id="IPR001647">
    <property type="entry name" value="HTH_TetR"/>
</dbReference>
<dbReference type="PROSITE" id="PS50977">
    <property type="entry name" value="HTH_TETR_2"/>
    <property type="match status" value="1"/>
</dbReference>
<dbReference type="PANTHER" id="PTHR30055">
    <property type="entry name" value="HTH-TYPE TRANSCRIPTIONAL REGULATOR RUTR"/>
    <property type="match status" value="1"/>
</dbReference>
<comment type="caution">
    <text evidence="5">The sequence shown here is derived from an EMBL/GenBank/DDBJ whole genome shotgun (WGS) entry which is preliminary data.</text>
</comment>
<evidence type="ECO:0000256" key="2">
    <source>
        <dbReference type="PROSITE-ProRule" id="PRU00335"/>
    </source>
</evidence>
<dbReference type="Proteomes" id="UP000317410">
    <property type="component" value="Unassembled WGS sequence"/>
</dbReference>
<evidence type="ECO:0000313" key="6">
    <source>
        <dbReference type="Proteomes" id="UP000317410"/>
    </source>
</evidence>
<evidence type="ECO:0000256" key="1">
    <source>
        <dbReference type="ARBA" id="ARBA00023125"/>
    </source>
</evidence>
<dbReference type="PANTHER" id="PTHR30055:SF226">
    <property type="entry name" value="HTH-TYPE TRANSCRIPTIONAL REGULATOR PKSA"/>
    <property type="match status" value="1"/>
</dbReference>
<reference evidence="5 6" key="1">
    <citation type="submission" date="2019-06" db="EMBL/GenBank/DDBJ databases">
        <title>Whole genome shotgun sequence of Microbacterium liquefaciens NBRC 15037.</title>
        <authorList>
            <person name="Hosoyama A."/>
            <person name="Uohara A."/>
            <person name="Ohji S."/>
            <person name="Ichikawa N."/>
        </authorList>
    </citation>
    <scope>NUCLEOTIDE SEQUENCE [LARGE SCALE GENOMIC DNA]</scope>
    <source>
        <strain evidence="5 6">NBRC 15037</strain>
    </source>
</reference>
<gene>
    <name evidence="5" type="ORF">MLI01_21390</name>
</gene>
<dbReference type="SUPFAM" id="SSF48498">
    <property type="entry name" value="Tetracyclin repressor-like, C-terminal domain"/>
    <property type="match status" value="1"/>
</dbReference>
<dbReference type="PROSITE" id="PS01081">
    <property type="entry name" value="HTH_TETR_1"/>
    <property type="match status" value="1"/>
</dbReference>
<evidence type="ECO:0000256" key="3">
    <source>
        <dbReference type="SAM" id="MobiDB-lite"/>
    </source>
</evidence>
<dbReference type="EMBL" id="BJNQ01000013">
    <property type="protein sequence ID" value="GEC75994.1"/>
    <property type="molecule type" value="Genomic_DNA"/>
</dbReference>
<name>A0A4Y4BAC2_MICMQ</name>
<dbReference type="InterPro" id="IPR050109">
    <property type="entry name" value="HTH-type_TetR-like_transc_reg"/>
</dbReference>